<evidence type="ECO:0000256" key="2">
    <source>
        <dbReference type="ARBA" id="ARBA00022475"/>
    </source>
</evidence>
<dbReference type="Pfam" id="PF02932">
    <property type="entry name" value="Neur_chan_memb"/>
    <property type="match status" value="1"/>
</dbReference>
<evidence type="ECO:0000259" key="21">
    <source>
        <dbReference type="Pfam" id="PF02932"/>
    </source>
</evidence>
<sequence>MYQGSYLLAFHHHYRIILLAILFLHHFSTVNCTVGIRFKEKQILDQIIGDNNYDSRIRPAGNKTKEGSDIDGPANVSVNIFVRSISRIDDVAMEYAIQITFREEWNDNRLVYHDPAFEKGKFLTLTDPNKIWKPDLFFSNEKKGHLHDIIMPNVLLRIYPNGNVLYSVRISLVLFCPMDLKYYPLDIQTCQIKMASYGYTTEDLVFNWKEKGPVQVTTNLHLPRFTLKQFNTNYCTSKTNTGEYSCINVDLIFKREFSYYLIQIYIPCSMLVIVSWVSFWLDPNAIPARVSLGVTTLLTMATQISGINASLPPVSYTKAIDIWTGLCLTFVFGALLEFALVNYASRSDAHRAAQKKIAQSRRVVDIEQVTFEAENLDVGPTVTFSKQQPLIKQLEELAERLRNCEIHSEPPTPSCFTKWLRRFPTRSKRIDVISRIMFPLLFVIFNFVYWFTYLLRDDLKEMKN</sequence>
<dbReference type="Gene3D" id="1.20.58.390">
    <property type="entry name" value="Neurotransmitter-gated ion-channel transmembrane domain"/>
    <property type="match status" value="1"/>
</dbReference>
<evidence type="ECO:0000256" key="1">
    <source>
        <dbReference type="ARBA" id="ARBA00022448"/>
    </source>
</evidence>
<feature type="transmembrane region" description="Helical" evidence="19">
    <location>
        <begin position="436"/>
        <end position="455"/>
    </location>
</feature>
<evidence type="ECO:0000256" key="17">
    <source>
        <dbReference type="ARBA" id="ARBA00034104"/>
    </source>
</evidence>
<feature type="domain" description="Neurotransmitter-gated ion-channel transmembrane" evidence="21">
    <location>
        <begin position="264"/>
        <end position="358"/>
    </location>
</feature>
<dbReference type="InterPro" id="IPR006029">
    <property type="entry name" value="Neurotrans-gated_channel_TM"/>
</dbReference>
<reference evidence="22" key="1">
    <citation type="submission" date="2024-01" db="EMBL/GenBank/DDBJ databases">
        <title>Genome insights into chemosensory and detoxification machineries of broad mite, Polyphagotarsonemus latus (Tarsonemidae: Acari).</title>
        <authorList>
            <person name="Muthugoundar M."/>
            <person name="P J A."/>
            <person name="Augustine N."/>
        </authorList>
    </citation>
    <scope>NUCLEOTIDE SEQUENCE</scope>
</reference>
<dbReference type="CDD" id="cd19062">
    <property type="entry name" value="LGIC_TM_GluCl"/>
    <property type="match status" value="1"/>
</dbReference>
<keyword evidence="16 19" id="KW-0407">Ion channel</keyword>
<dbReference type="PRINTS" id="PR00253">
    <property type="entry name" value="GABAARECEPTR"/>
</dbReference>
<dbReference type="InterPro" id="IPR018000">
    <property type="entry name" value="Neurotransmitter_ion_chnl_CS"/>
</dbReference>
<gene>
    <name evidence="22" type="primary">GluCl</name>
</gene>
<dbReference type="FunFam" id="2.70.170.10:FF:000022">
    <property type="entry name" value="glutamate-gated chloride channel isoform X1"/>
    <property type="match status" value="1"/>
</dbReference>
<evidence type="ECO:0000256" key="9">
    <source>
        <dbReference type="ARBA" id="ARBA00023157"/>
    </source>
</evidence>
<name>A0AAN0N823_9ACAR</name>
<dbReference type="FunFam" id="1.20.58.390:FF:000067">
    <property type="entry name" value="Glycine receptor subunit alpha-2"/>
    <property type="match status" value="1"/>
</dbReference>
<evidence type="ECO:0000256" key="3">
    <source>
        <dbReference type="ARBA" id="ARBA00022692"/>
    </source>
</evidence>
<dbReference type="Pfam" id="PF02931">
    <property type="entry name" value="Neur_chan_LBD"/>
    <property type="match status" value="1"/>
</dbReference>
<keyword evidence="9" id="KW-1015">Disulfide bond</keyword>
<evidence type="ECO:0000256" key="5">
    <source>
        <dbReference type="ARBA" id="ARBA00022989"/>
    </source>
</evidence>
<dbReference type="SUPFAM" id="SSF63712">
    <property type="entry name" value="Nicotinic receptor ligand binding domain-like"/>
    <property type="match status" value="1"/>
</dbReference>
<keyword evidence="5 19" id="KW-1133">Transmembrane helix</keyword>
<dbReference type="NCBIfam" id="TIGR00860">
    <property type="entry name" value="LIC"/>
    <property type="match status" value="1"/>
</dbReference>
<evidence type="ECO:0000256" key="6">
    <source>
        <dbReference type="ARBA" id="ARBA00023018"/>
    </source>
</evidence>
<keyword evidence="6" id="KW-0770">Synapse</keyword>
<evidence type="ECO:0000256" key="14">
    <source>
        <dbReference type="ARBA" id="ARBA00023257"/>
    </source>
</evidence>
<evidence type="ECO:0000256" key="13">
    <source>
        <dbReference type="ARBA" id="ARBA00023214"/>
    </source>
</evidence>
<dbReference type="InterPro" id="IPR006202">
    <property type="entry name" value="Neur_chan_lig-bd"/>
</dbReference>
<feature type="transmembrane region" description="Helical" evidence="19">
    <location>
        <begin position="322"/>
        <end position="345"/>
    </location>
</feature>
<evidence type="ECO:0000256" key="16">
    <source>
        <dbReference type="ARBA" id="ARBA00023303"/>
    </source>
</evidence>
<evidence type="ECO:0000313" key="22">
    <source>
        <dbReference type="EMBL" id="WTM06417.1"/>
    </source>
</evidence>
<accession>A0AAN0N823</accession>
<evidence type="ECO:0000256" key="12">
    <source>
        <dbReference type="ARBA" id="ARBA00023180"/>
    </source>
</evidence>
<evidence type="ECO:0000256" key="19">
    <source>
        <dbReference type="RuleBase" id="RU000687"/>
    </source>
</evidence>
<keyword evidence="1 19" id="KW-0813">Transport</keyword>
<comment type="similarity">
    <text evidence="18">Belongs to the ligand-gated ion channel (TC 1.A.9) family. Glutamate-gated chloride channel (TC 1.A.9.4) subfamily.</text>
</comment>
<dbReference type="InterPro" id="IPR036734">
    <property type="entry name" value="Neur_chan_lig-bd_sf"/>
</dbReference>
<evidence type="ECO:0000256" key="4">
    <source>
        <dbReference type="ARBA" id="ARBA00022729"/>
    </source>
</evidence>
<keyword evidence="8 19" id="KW-0472">Membrane</keyword>
<comment type="caution">
    <text evidence="19">Lacks conserved residue(s) required for the propagation of feature annotation.</text>
</comment>
<dbReference type="GO" id="GO:0045211">
    <property type="term" value="C:postsynaptic membrane"/>
    <property type="evidence" value="ECO:0007669"/>
    <property type="project" value="UniProtKB-SubCell"/>
</dbReference>
<evidence type="ECO:0000256" key="10">
    <source>
        <dbReference type="ARBA" id="ARBA00023170"/>
    </source>
</evidence>
<evidence type="ECO:0000256" key="15">
    <source>
        <dbReference type="ARBA" id="ARBA00023286"/>
    </source>
</evidence>
<dbReference type="PANTHER" id="PTHR18945">
    <property type="entry name" value="NEUROTRANSMITTER GATED ION CHANNEL"/>
    <property type="match status" value="1"/>
</dbReference>
<dbReference type="SUPFAM" id="SSF90112">
    <property type="entry name" value="Neurotransmitter-gated ion-channel transmembrane pore"/>
    <property type="match status" value="1"/>
</dbReference>
<evidence type="ECO:0000259" key="20">
    <source>
        <dbReference type="Pfam" id="PF02931"/>
    </source>
</evidence>
<evidence type="ECO:0000256" key="11">
    <source>
        <dbReference type="ARBA" id="ARBA00023173"/>
    </source>
</evidence>
<keyword evidence="12" id="KW-0325">Glycoprotein</keyword>
<feature type="transmembrane region" description="Helical" evidence="19">
    <location>
        <begin position="259"/>
        <end position="281"/>
    </location>
</feature>
<dbReference type="InterPro" id="IPR006201">
    <property type="entry name" value="Neur_channel"/>
</dbReference>
<dbReference type="PROSITE" id="PS00236">
    <property type="entry name" value="NEUROTR_ION_CHANNEL"/>
    <property type="match status" value="1"/>
</dbReference>
<keyword evidence="15" id="KW-1071">Ligand-gated ion channel</keyword>
<dbReference type="InterPro" id="IPR044721">
    <property type="entry name" value="GluCl_TM"/>
</dbReference>
<keyword evidence="4" id="KW-0732">Signal</keyword>
<dbReference type="CDD" id="cd18993">
    <property type="entry name" value="LGIC_ECD_GluCl"/>
    <property type="match status" value="1"/>
</dbReference>
<evidence type="ECO:0000256" key="8">
    <source>
        <dbReference type="ARBA" id="ARBA00023136"/>
    </source>
</evidence>
<keyword evidence="3 19" id="KW-0812">Transmembrane</keyword>
<protein>
    <submittedName>
        <fullName evidence="22">Glutamate-gated chloride ion channel</fullName>
    </submittedName>
</protein>
<dbReference type="InterPro" id="IPR036719">
    <property type="entry name" value="Neuro-gated_channel_TM_sf"/>
</dbReference>
<dbReference type="GO" id="GO:0034707">
    <property type="term" value="C:chloride channel complex"/>
    <property type="evidence" value="ECO:0007669"/>
    <property type="project" value="UniProtKB-KW"/>
</dbReference>
<keyword evidence="2" id="KW-1003">Cell membrane</keyword>
<dbReference type="Gene3D" id="2.70.170.10">
    <property type="entry name" value="Neurotransmitter-gated ion-channel ligand-binding domain"/>
    <property type="match status" value="1"/>
</dbReference>
<keyword evidence="7 19" id="KW-0406">Ion transport</keyword>
<dbReference type="EMBL" id="PP191256">
    <property type="protein sequence ID" value="WTM06417.1"/>
    <property type="molecule type" value="mRNA"/>
</dbReference>
<dbReference type="GO" id="GO:0008068">
    <property type="term" value="F:extracellularly glutamate-gated chloride channel activity"/>
    <property type="evidence" value="ECO:0007669"/>
    <property type="project" value="UniProtKB-ARBA"/>
</dbReference>
<keyword evidence="10" id="KW-0675">Receptor</keyword>
<proteinExistence type="evidence at transcript level"/>
<feature type="domain" description="Neurotransmitter-gated ion-channel ligand-binding" evidence="20">
    <location>
        <begin position="41"/>
        <end position="255"/>
    </location>
</feature>
<dbReference type="PRINTS" id="PR00252">
    <property type="entry name" value="NRIONCHANNEL"/>
</dbReference>
<keyword evidence="14" id="KW-0628">Postsynaptic cell membrane</keyword>
<evidence type="ECO:0000256" key="7">
    <source>
        <dbReference type="ARBA" id="ARBA00023065"/>
    </source>
</evidence>
<dbReference type="InterPro" id="IPR006028">
    <property type="entry name" value="GABAA/Glycine_rcpt"/>
</dbReference>
<dbReference type="GO" id="GO:0004888">
    <property type="term" value="F:transmembrane signaling receptor activity"/>
    <property type="evidence" value="ECO:0007669"/>
    <property type="project" value="InterPro"/>
</dbReference>
<keyword evidence="11" id="KW-0869">Chloride channel</keyword>
<dbReference type="InterPro" id="IPR038050">
    <property type="entry name" value="Neuro_actylchol_rec"/>
</dbReference>
<dbReference type="AlphaFoldDB" id="A0AAN0N823"/>
<organism evidence="22">
    <name type="scientific">Polyphagotarsonemus latus</name>
    <dbReference type="NCBI Taxonomy" id="1204166"/>
    <lineage>
        <taxon>Eukaryota</taxon>
        <taxon>Metazoa</taxon>
        <taxon>Ecdysozoa</taxon>
        <taxon>Arthropoda</taxon>
        <taxon>Chelicerata</taxon>
        <taxon>Arachnida</taxon>
        <taxon>Acari</taxon>
        <taxon>Acariformes</taxon>
        <taxon>Trombidiformes</taxon>
        <taxon>Prostigmata</taxon>
        <taxon>Eleutherengona</taxon>
        <taxon>Heterostigmata</taxon>
        <taxon>Tarsonemoidea</taxon>
        <taxon>Tarsonemidae</taxon>
        <taxon>Polyphagotarsonemus</taxon>
    </lineage>
</organism>
<evidence type="ECO:0000256" key="18">
    <source>
        <dbReference type="ARBA" id="ARBA00061654"/>
    </source>
</evidence>
<comment type="subcellular location">
    <subcellularLocation>
        <location evidence="17">Postsynaptic cell membrane</location>
        <topology evidence="17">Multi-pass membrane protein</topology>
    </subcellularLocation>
</comment>
<keyword evidence="13" id="KW-0868">Chloride</keyword>